<dbReference type="PROSITE" id="PS51186">
    <property type="entry name" value="GNAT"/>
    <property type="match status" value="1"/>
</dbReference>
<evidence type="ECO:0000256" key="3">
    <source>
        <dbReference type="SAM" id="MobiDB-lite"/>
    </source>
</evidence>
<evidence type="ECO:0000313" key="6">
    <source>
        <dbReference type="Proteomes" id="UP000076976"/>
    </source>
</evidence>
<proteinExistence type="predicted"/>
<evidence type="ECO:0000259" key="4">
    <source>
        <dbReference type="PROSITE" id="PS51186"/>
    </source>
</evidence>
<name>A0A176QCB9_9MICO</name>
<dbReference type="AlphaFoldDB" id="A0A176QCB9"/>
<comment type="caution">
    <text evidence="5">The sequence shown here is derived from an EMBL/GenBank/DDBJ whole genome shotgun (WGS) entry which is preliminary data.</text>
</comment>
<dbReference type="InterPro" id="IPR050832">
    <property type="entry name" value="Bact_Acetyltransf"/>
</dbReference>
<evidence type="ECO:0000256" key="1">
    <source>
        <dbReference type="ARBA" id="ARBA00022679"/>
    </source>
</evidence>
<evidence type="ECO:0000313" key="5">
    <source>
        <dbReference type="EMBL" id="OAB87329.1"/>
    </source>
</evidence>
<dbReference type="PANTHER" id="PTHR43877:SF2">
    <property type="entry name" value="AMINOALKYLPHOSPHONATE N-ACETYLTRANSFERASE-RELATED"/>
    <property type="match status" value="1"/>
</dbReference>
<reference evidence="5 6" key="1">
    <citation type="submission" date="2016-01" db="EMBL/GenBank/DDBJ databases">
        <title>Janibacter melonis strain CD11_4 genome sequencing and assembly.</title>
        <authorList>
            <person name="Nair G.R."/>
            <person name="Kaur G."/>
            <person name="Chander A.M."/>
            <person name="Mayilraj S."/>
        </authorList>
    </citation>
    <scope>NUCLEOTIDE SEQUENCE [LARGE SCALE GENOMIC DNA]</scope>
    <source>
        <strain evidence="5 6">CD11-4</strain>
    </source>
</reference>
<evidence type="ECO:0000256" key="2">
    <source>
        <dbReference type="ARBA" id="ARBA00023315"/>
    </source>
</evidence>
<dbReference type="Proteomes" id="UP000076976">
    <property type="component" value="Unassembled WGS sequence"/>
</dbReference>
<organism evidence="5 6">
    <name type="scientific">Janibacter melonis</name>
    <dbReference type="NCBI Taxonomy" id="262209"/>
    <lineage>
        <taxon>Bacteria</taxon>
        <taxon>Bacillati</taxon>
        <taxon>Actinomycetota</taxon>
        <taxon>Actinomycetes</taxon>
        <taxon>Micrococcales</taxon>
        <taxon>Intrasporangiaceae</taxon>
        <taxon>Janibacter</taxon>
    </lineage>
</organism>
<keyword evidence="6" id="KW-1185">Reference proteome</keyword>
<accession>A0A176QCB9</accession>
<dbReference type="STRING" id="262209.AWH69_11455"/>
<feature type="domain" description="N-acetyltransferase" evidence="4">
    <location>
        <begin position="1"/>
        <end position="167"/>
    </location>
</feature>
<sequence>MRPRAAADLPALVDLVGEQQPQSRYPYRWPLPFPVEDFLVRPGEIETWVAEDDEGLLGHVSLTRADVDEHAAAWSQGTGRPAGELAVVSVLVVASRARRRGIGRALIGEAVARSRALGLQPVLDVVPVNDAALAMYRALGWVELSRARASWQPDDAPDLVLMTLPDGPERISAPPPGGSSRSR</sequence>
<dbReference type="GO" id="GO:0016747">
    <property type="term" value="F:acyltransferase activity, transferring groups other than amino-acyl groups"/>
    <property type="evidence" value="ECO:0007669"/>
    <property type="project" value="InterPro"/>
</dbReference>
<dbReference type="EMBL" id="LQZG01000003">
    <property type="protein sequence ID" value="OAB87329.1"/>
    <property type="molecule type" value="Genomic_DNA"/>
</dbReference>
<dbReference type="PANTHER" id="PTHR43877">
    <property type="entry name" value="AMINOALKYLPHOSPHONATE N-ACETYLTRANSFERASE-RELATED-RELATED"/>
    <property type="match status" value="1"/>
</dbReference>
<keyword evidence="1" id="KW-0808">Transferase</keyword>
<protein>
    <recommendedName>
        <fullName evidence="4">N-acetyltransferase domain-containing protein</fullName>
    </recommendedName>
</protein>
<keyword evidence="2" id="KW-0012">Acyltransferase</keyword>
<dbReference type="InterPro" id="IPR016181">
    <property type="entry name" value="Acyl_CoA_acyltransferase"/>
</dbReference>
<gene>
    <name evidence="5" type="ORF">AWH69_11455</name>
</gene>
<dbReference type="Pfam" id="PF00583">
    <property type="entry name" value="Acetyltransf_1"/>
    <property type="match status" value="1"/>
</dbReference>
<feature type="region of interest" description="Disordered" evidence="3">
    <location>
        <begin position="163"/>
        <end position="183"/>
    </location>
</feature>
<dbReference type="Gene3D" id="3.40.630.30">
    <property type="match status" value="1"/>
</dbReference>
<dbReference type="InterPro" id="IPR000182">
    <property type="entry name" value="GNAT_dom"/>
</dbReference>
<dbReference type="SUPFAM" id="SSF55729">
    <property type="entry name" value="Acyl-CoA N-acyltransferases (Nat)"/>
    <property type="match status" value="1"/>
</dbReference>